<comment type="similarity">
    <text evidence="3">Belongs to the aldo/keto reductase family. Aldo/keto reductase 2 subfamily.</text>
</comment>
<dbReference type="InterPro" id="IPR036812">
    <property type="entry name" value="NAD(P)_OxRdtase_dom_sf"/>
</dbReference>
<dbReference type="CDD" id="cd19079">
    <property type="entry name" value="AKR_EcYajO-like"/>
    <property type="match status" value="1"/>
</dbReference>
<accession>A0A9W4HTV4</accession>
<keyword evidence="2" id="KW-0560">Oxidoreductase</keyword>
<dbReference type="PANTHER" id="PTHR43364">
    <property type="entry name" value="NADH-SPECIFIC METHYLGLYOXAL REDUCTASE-RELATED"/>
    <property type="match status" value="1"/>
</dbReference>
<dbReference type="GO" id="GO:0005829">
    <property type="term" value="C:cytosol"/>
    <property type="evidence" value="ECO:0007669"/>
    <property type="project" value="UniProtKB-ARBA"/>
</dbReference>
<dbReference type="GO" id="GO:0016491">
    <property type="term" value="F:oxidoreductase activity"/>
    <property type="evidence" value="ECO:0007669"/>
    <property type="project" value="UniProtKB-KW"/>
</dbReference>
<evidence type="ECO:0000256" key="2">
    <source>
        <dbReference type="ARBA" id="ARBA00023002"/>
    </source>
</evidence>
<dbReference type="SUPFAM" id="SSF51430">
    <property type="entry name" value="NAD(P)-linked oxidoreductase"/>
    <property type="match status" value="1"/>
</dbReference>
<gene>
    <name evidence="5" type="ORF">PNAL_LOCUS5511</name>
</gene>
<reference evidence="5" key="1">
    <citation type="submission" date="2021-07" db="EMBL/GenBank/DDBJ databases">
        <authorList>
            <person name="Branca A.L. A."/>
        </authorList>
    </citation>
    <scope>NUCLEOTIDE SEQUENCE</scope>
</reference>
<keyword evidence="1" id="KW-0521">NADP</keyword>
<dbReference type="Proteomes" id="UP001153461">
    <property type="component" value="Unassembled WGS sequence"/>
</dbReference>
<comment type="caution">
    <text evidence="5">The sequence shown here is derived from an EMBL/GenBank/DDBJ whole genome shotgun (WGS) entry which is preliminary data.</text>
</comment>
<dbReference type="FunFam" id="3.20.20.100:FF:000004">
    <property type="entry name" value="Oxidoreductase, aldo/keto reductase"/>
    <property type="match status" value="1"/>
</dbReference>
<name>A0A9W4HTV4_PENNA</name>
<evidence type="ECO:0000256" key="3">
    <source>
        <dbReference type="ARBA" id="ARBA00038157"/>
    </source>
</evidence>
<evidence type="ECO:0000259" key="4">
    <source>
        <dbReference type="Pfam" id="PF00248"/>
    </source>
</evidence>
<dbReference type="PANTHER" id="PTHR43364:SF9">
    <property type="entry name" value="OXIDOREDUCTASE"/>
    <property type="match status" value="1"/>
</dbReference>
<organism evidence="5 6">
    <name type="scientific">Penicillium nalgiovense</name>
    <dbReference type="NCBI Taxonomy" id="60175"/>
    <lineage>
        <taxon>Eukaryota</taxon>
        <taxon>Fungi</taxon>
        <taxon>Dikarya</taxon>
        <taxon>Ascomycota</taxon>
        <taxon>Pezizomycotina</taxon>
        <taxon>Eurotiomycetes</taxon>
        <taxon>Eurotiomycetidae</taxon>
        <taxon>Eurotiales</taxon>
        <taxon>Aspergillaceae</taxon>
        <taxon>Penicillium</taxon>
    </lineage>
</organism>
<dbReference type="AlphaFoldDB" id="A0A9W4HTV4"/>
<dbReference type="EMBL" id="CAJVNV010000244">
    <property type="protein sequence ID" value="CAG8130040.1"/>
    <property type="molecule type" value="Genomic_DNA"/>
</dbReference>
<protein>
    <recommendedName>
        <fullName evidence="4">NADP-dependent oxidoreductase domain-containing protein</fullName>
    </recommendedName>
</protein>
<dbReference type="Gene3D" id="3.20.20.100">
    <property type="entry name" value="NADP-dependent oxidoreductase domain"/>
    <property type="match status" value="1"/>
</dbReference>
<evidence type="ECO:0000313" key="6">
    <source>
        <dbReference type="Proteomes" id="UP001153461"/>
    </source>
</evidence>
<sequence>MAPLPEGVAKSLAETKVEYRRLGNSGLRVSVPIVGCMSIGNPEWANWVIGPEKALPLLKAAYDRGVNTWDTANIYSNGDSERVIAQAIKKYEIPRHKVVLMTKAYSCVGEQQFHAYPIIENLKKTKDYVNQFGLSRSAIFTALNDSLKRLETDYIDVFWIHRFDPDTPIEETMHALHDLVIAGKIRYLGASSMWAYQFAMMQAYAEKNGLTKFIAMQVRTESKPRTRLSELLTREKNRYNLLYREEEREMIKYCNATGVAVVPWGPLAEGQLARPLNIRGTTTRSAGGNETPSSLRPESMEIINRVDELAKRKQWTMSQITLAWQLKRVTSPIIGFSSIARIEDALSARGKVLTAEEEKYLEEVYTPVEVEGHF</sequence>
<dbReference type="InterPro" id="IPR023210">
    <property type="entry name" value="NADP_OxRdtase_dom"/>
</dbReference>
<dbReference type="Pfam" id="PF00248">
    <property type="entry name" value="Aldo_ket_red"/>
    <property type="match status" value="1"/>
</dbReference>
<feature type="domain" description="NADP-dependent oxidoreductase" evidence="4">
    <location>
        <begin position="34"/>
        <end position="365"/>
    </location>
</feature>
<dbReference type="InterPro" id="IPR050523">
    <property type="entry name" value="AKR_Detox_Biosynth"/>
</dbReference>
<proteinExistence type="inferred from homology"/>
<dbReference type="OrthoDB" id="48988at2759"/>
<evidence type="ECO:0000256" key="1">
    <source>
        <dbReference type="ARBA" id="ARBA00022857"/>
    </source>
</evidence>
<evidence type="ECO:0000313" key="5">
    <source>
        <dbReference type="EMBL" id="CAG8130040.1"/>
    </source>
</evidence>